<proteinExistence type="predicted"/>
<evidence type="ECO:0000313" key="2">
    <source>
        <dbReference type="Proteomes" id="UP001597187"/>
    </source>
</evidence>
<comment type="caution">
    <text evidence="1">The sequence shown here is derived from an EMBL/GenBank/DDBJ whole genome shotgun (WGS) entry which is preliminary data.</text>
</comment>
<dbReference type="SUPFAM" id="SSF55486">
    <property type="entry name" value="Metalloproteases ('zincins'), catalytic domain"/>
    <property type="match status" value="2"/>
</dbReference>
<protein>
    <submittedName>
        <fullName evidence="1">Peptidase M10A and M12B matrixin and adamalysin</fullName>
    </submittedName>
</protein>
<dbReference type="InterPro" id="IPR006311">
    <property type="entry name" value="TAT_signal"/>
</dbReference>
<dbReference type="PROSITE" id="PS51318">
    <property type="entry name" value="TAT"/>
    <property type="match status" value="1"/>
</dbReference>
<accession>A0ABD6ASI4</accession>
<keyword evidence="2" id="KW-1185">Reference proteome</keyword>
<gene>
    <name evidence="1" type="ORF">ACFSBT_05255</name>
</gene>
<dbReference type="Proteomes" id="UP001597187">
    <property type="component" value="Unassembled WGS sequence"/>
</dbReference>
<evidence type="ECO:0000313" key="1">
    <source>
        <dbReference type="EMBL" id="MFD1512689.1"/>
    </source>
</evidence>
<dbReference type="Gene3D" id="3.40.390.10">
    <property type="entry name" value="Collagenase (Catalytic Domain)"/>
    <property type="match status" value="1"/>
</dbReference>
<dbReference type="EMBL" id="JBHUDC010000003">
    <property type="protein sequence ID" value="MFD1512689.1"/>
    <property type="molecule type" value="Genomic_DNA"/>
</dbReference>
<reference evidence="1 2" key="1">
    <citation type="journal article" date="2019" name="Int. J. Syst. Evol. Microbiol.">
        <title>The Global Catalogue of Microorganisms (GCM) 10K type strain sequencing project: providing services to taxonomists for standard genome sequencing and annotation.</title>
        <authorList>
            <consortium name="The Broad Institute Genomics Platform"/>
            <consortium name="The Broad Institute Genome Sequencing Center for Infectious Disease"/>
            <person name="Wu L."/>
            <person name="Ma J."/>
        </authorList>
    </citation>
    <scope>NUCLEOTIDE SEQUENCE [LARGE SCALE GENOMIC DNA]</scope>
    <source>
        <strain evidence="1 2">CGMCC 1.12563</strain>
    </source>
</reference>
<sequence>MGLTRRAFLLSAGALGSAGVTGTALSGPEAEVNVKIWFTEQASDHVAWNRLRDHVQRAFDPTGKLVAVEFGGTVETSSENAYELVTGGEWPKKLAQGTVGGEAKPADDVNLLVTARSMYEFPTGAGIPHVASVGGAEALANLPPVEDCPDVVGWSDPAYALQVLLHECGHALGLDHEDGYMEPAGDELVVSPMVSGYPWESDEVKEQQFDTQQGTCGCEFVDPEGRDPRLMLTFSECERERIREYDGGYAPW</sequence>
<name>A0ABD6ASI4_9EURY</name>
<dbReference type="InterPro" id="IPR024079">
    <property type="entry name" value="MetalloPept_cat_dom_sf"/>
</dbReference>
<dbReference type="RefSeq" id="WP_250872670.1">
    <property type="nucleotide sequence ID" value="NZ_JALXFV010000003.1"/>
</dbReference>
<dbReference type="AlphaFoldDB" id="A0ABD6ASI4"/>
<organism evidence="1 2">
    <name type="scientific">Halomarina rubra</name>
    <dbReference type="NCBI Taxonomy" id="2071873"/>
    <lineage>
        <taxon>Archaea</taxon>
        <taxon>Methanobacteriati</taxon>
        <taxon>Methanobacteriota</taxon>
        <taxon>Stenosarchaea group</taxon>
        <taxon>Halobacteria</taxon>
        <taxon>Halobacteriales</taxon>
        <taxon>Natronomonadaceae</taxon>
        <taxon>Halomarina</taxon>
    </lineage>
</organism>